<keyword evidence="2" id="KW-1185">Reference proteome</keyword>
<protein>
    <recommendedName>
        <fullName evidence="3">F-box domain-containing protein</fullName>
    </recommendedName>
</protein>
<evidence type="ECO:0000313" key="1">
    <source>
        <dbReference type="EMBL" id="RDB14624.1"/>
    </source>
</evidence>
<evidence type="ECO:0008006" key="3">
    <source>
        <dbReference type="Google" id="ProtNLM"/>
    </source>
</evidence>
<dbReference type="EMBL" id="LUEZ02000096">
    <property type="protein sequence ID" value="RDB14624.1"/>
    <property type="molecule type" value="Genomic_DNA"/>
</dbReference>
<dbReference type="AlphaFoldDB" id="A0A369J535"/>
<dbReference type="Proteomes" id="UP000076154">
    <property type="component" value="Unassembled WGS sequence"/>
</dbReference>
<dbReference type="OrthoDB" id="3051145at2759"/>
<comment type="caution">
    <text evidence="1">The sequence shown here is derived from an EMBL/GenBank/DDBJ whole genome shotgun (WGS) entry which is preliminary data.</text>
</comment>
<gene>
    <name evidence="1" type="ORF">Hypma_016569</name>
</gene>
<accession>A0A369J535</accession>
<name>A0A369J535_HYPMA</name>
<proteinExistence type="predicted"/>
<sequence length="467" mass="52592">MENDKAVLVDDILVTILTLCNIQSVLTLSEASRHFHSLAFSKHVWLVIVSDLHRRGFIYLPPGKSLEDYTTDDLVDLVKRMVLGPRSWRAQINSDVLFPIVAHQIILESFSSDAETSNWTLNEAQLIAGGKCLVYKHSGTLECLSMESRNRIWSYKSTWETQLSNVRYTVVRFAVETVDDGEGAILFIGVCDGGLAANTRAHLVEILHLNLITGLSTTLLTDNAPITSTLIIWLEFSIQGDYAFARLCSQDFVLLYRLSTGTKKKIKVPGHYAIDLVSGYLVLLTKKETLPPPQLVMKLWSMDALVELDDNASIDTVLHHLTTTILFPTCDIRGRLTLKLSTSSSPLREDLAVIWVDVSLWRPSVTRIYKYHLQHSRSRPTSMCCVASWELRLKGAFCYRSPKITYAGHIISPEGQLYSLCNSGKDCHLAMGAIPDPDEPSFYQRLSPYSSTLTYIQEHKIVVNYYE</sequence>
<reference evidence="1" key="1">
    <citation type="submission" date="2018-04" db="EMBL/GenBank/DDBJ databases">
        <title>Whole genome sequencing of Hypsizygus marmoreus.</title>
        <authorList>
            <person name="Choi I.-G."/>
            <person name="Min B."/>
            <person name="Kim J.-G."/>
            <person name="Kim S."/>
            <person name="Oh Y.-L."/>
            <person name="Kong W.-S."/>
            <person name="Park H."/>
            <person name="Jeong J."/>
            <person name="Song E.-S."/>
        </authorList>
    </citation>
    <scope>NUCLEOTIDE SEQUENCE [LARGE SCALE GENOMIC DNA]</scope>
    <source>
        <strain evidence="1">51987-8</strain>
    </source>
</reference>
<organism evidence="1 2">
    <name type="scientific">Hypsizygus marmoreus</name>
    <name type="common">White beech mushroom</name>
    <name type="synonym">Agaricus marmoreus</name>
    <dbReference type="NCBI Taxonomy" id="39966"/>
    <lineage>
        <taxon>Eukaryota</taxon>
        <taxon>Fungi</taxon>
        <taxon>Dikarya</taxon>
        <taxon>Basidiomycota</taxon>
        <taxon>Agaricomycotina</taxon>
        <taxon>Agaricomycetes</taxon>
        <taxon>Agaricomycetidae</taxon>
        <taxon>Agaricales</taxon>
        <taxon>Tricholomatineae</taxon>
        <taxon>Lyophyllaceae</taxon>
        <taxon>Hypsizygus</taxon>
    </lineage>
</organism>
<evidence type="ECO:0000313" key="2">
    <source>
        <dbReference type="Proteomes" id="UP000076154"/>
    </source>
</evidence>
<dbReference type="InParanoid" id="A0A369J535"/>